<evidence type="ECO:0000313" key="16">
    <source>
        <dbReference type="EMBL" id="KCZ81207.1"/>
    </source>
</evidence>
<feature type="binding site" evidence="12">
    <location>
        <position position="414"/>
    </location>
    <ligand>
        <name>ATP</name>
        <dbReference type="ChEBI" id="CHEBI:30616"/>
    </ligand>
</feature>
<keyword evidence="8" id="KW-0863">Zinc-finger</keyword>
<dbReference type="PROSITE" id="PS50011">
    <property type="entry name" value="PROTEIN_KINASE_DOM"/>
    <property type="match status" value="1"/>
</dbReference>
<evidence type="ECO:0000256" key="5">
    <source>
        <dbReference type="ARBA" id="ARBA00022679"/>
    </source>
</evidence>
<dbReference type="GO" id="GO:0005524">
    <property type="term" value="F:ATP binding"/>
    <property type="evidence" value="ECO:0007669"/>
    <property type="project" value="UniProtKB-UniRule"/>
</dbReference>
<keyword evidence="11 12" id="KW-0067">ATP-binding</keyword>
<evidence type="ECO:0000256" key="11">
    <source>
        <dbReference type="ARBA" id="ARBA00022840"/>
    </source>
</evidence>
<dbReference type="FunFam" id="3.30.200.20:FF:000103">
    <property type="entry name" value="Protein kinase C"/>
    <property type="match status" value="1"/>
</dbReference>
<evidence type="ECO:0000313" key="17">
    <source>
        <dbReference type="Proteomes" id="UP000030655"/>
    </source>
</evidence>
<dbReference type="SMART" id="SM00109">
    <property type="entry name" value="C1"/>
    <property type="match status" value="2"/>
</dbReference>
<dbReference type="CDD" id="cd00029">
    <property type="entry name" value="C1"/>
    <property type="match status" value="1"/>
</dbReference>
<dbReference type="InterPro" id="IPR046349">
    <property type="entry name" value="C1-like_sf"/>
</dbReference>
<dbReference type="HOGENOM" id="CLU_000288_54_5_1"/>
<dbReference type="PROSITE" id="PS00479">
    <property type="entry name" value="ZF_DAG_PE_1"/>
    <property type="match status" value="2"/>
</dbReference>
<evidence type="ECO:0000256" key="8">
    <source>
        <dbReference type="ARBA" id="ARBA00022771"/>
    </source>
</evidence>
<dbReference type="Pfam" id="PF00069">
    <property type="entry name" value="Pkinase"/>
    <property type="match status" value="1"/>
</dbReference>
<dbReference type="GO" id="GO:0004697">
    <property type="term" value="F:diacylglycerol-dependent serine/threonine kinase activity"/>
    <property type="evidence" value="ECO:0007669"/>
    <property type="project" value="UniProtKB-EC"/>
</dbReference>
<dbReference type="Gene3D" id="1.10.510.10">
    <property type="entry name" value="Transferase(Phosphotransferase) domain 1"/>
    <property type="match status" value="1"/>
</dbReference>
<dbReference type="FunFam" id="1.10.510.10:FF:000210">
    <property type="entry name" value="Non-specific serine/threonine protein kinase"/>
    <property type="match status" value="1"/>
</dbReference>
<evidence type="ECO:0000259" key="13">
    <source>
        <dbReference type="PROSITE" id="PS50011"/>
    </source>
</evidence>
<comment type="similarity">
    <text evidence="1">Belongs to the protein kinase superfamily. AGC Ser/Thr protein kinase family. PKC subfamily.</text>
</comment>
<keyword evidence="10" id="KW-0862">Zinc</keyword>
<evidence type="ECO:0000256" key="2">
    <source>
        <dbReference type="ARBA" id="ARBA00012429"/>
    </source>
</evidence>
<keyword evidence="9 16" id="KW-0418">Kinase</keyword>
<protein>
    <recommendedName>
        <fullName evidence="2">protein kinase C</fullName>
        <ecNumber evidence="2">2.7.11.13</ecNumber>
    </recommendedName>
</protein>
<dbReference type="SUPFAM" id="SSF57889">
    <property type="entry name" value="Cysteine-rich domain"/>
    <property type="match status" value="2"/>
</dbReference>
<sequence length="697" mass="81375">MLQICFRKIFLKLSNSQKKMKISEEEKLKQMEKALNSLSGVQRESLQFKINLQKNKLNNMYISQSLSIGKLEGKLFREKNLLNGYLKIQDTGIDMHEQIKYSKLKIYFINQRLKDAVFVENEVEELQKISGTFCVNIKDIKIDPIVKPNEIIIIVDSKVLKKLKLINQEIKFEVENNREIEIIIKETDKIVGFLFFTIEKMMNFSDEMINFQDNVVLHCNFTFEKQKKLRRGNAEIMAYRKFGHDLQVFSNISPYFCSVCDKTCFFESLKCKNCNVNCHKACADILLFWCKMKFHKEKDKYSKEHVLNKLTGSGLRYCDFCGERIGIGAKACICEVCQKKYHSKCEPSIFADCQLTLLQREKLCGKKEMEIITDKIQEKVSIKDFSLIKVLGRGSFGKVMLALHKNTKIIYALKILKKERVINANNITYLQLEKHVLVEVSKNRHPFLMTMEYCFQDLYNVYFCTEYLAGGDLLHHISKRLFNDTQNKIWIAQIVLGIEHLHKLNIIYRDLKLDNIMLTKEGNVKIADFGLCKEKIGFNTVTYTYCGTLDTIAPEVILQKGYTKDCDWWSLGVVIYELYESYPPFEGDTPVELTNSILKNEIIYQNTPEDAQDLINKLLTKSPNVRLGYGEKDAEEIKSHHFFKNIDFDKIYKKEVVSEFMPGDKFENFDDEFTDQPIIITPSPEMGKYENFFINFN</sequence>
<feature type="domain" description="Phorbol-ester/DAG-type" evidence="14">
    <location>
        <begin position="304"/>
        <end position="353"/>
    </location>
</feature>
<dbReference type="InterPro" id="IPR000961">
    <property type="entry name" value="AGC-kinase_C"/>
</dbReference>
<keyword evidence="5" id="KW-0808">Transferase</keyword>
<dbReference type="Proteomes" id="UP000030655">
    <property type="component" value="Unassembled WGS sequence"/>
</dbReference>
<dbReference type="PROSITE" id="PS00108">
    <property type="entry name" value="PROTEIN_KINASE_ST"/>
    <property type="match status" value="1"/>
</dbReference>
<reference evidence="16 17" key="2">
    <citation type="submission" date="2014-03" db="EMBL/GenBank/DDBJ databases">
        <title>The Genome Sequence of Anncaliia algerae insect isolate PRA339.</title>
        <authorList>
            <consortium name="The Broad Institute Genome Sequencing Platform"/>
            <consortium name="The Broad Institute Genome Sequencing Center for Infectious Disease"/>
            <person name="Cuomo C."/>
            <person name="Becnel J."/>
            <person name="Sanscrainte N."/>
            <person name="Walker B."/>
            <person name="Young S.K."/>
            <person name="Zeng Q."/>
            <person name="Gargeya S."/>
            <person name="Fitzgerald M."/>
            <person name="Haas B."/>
            <person name="Abouelleil A."/>
            <person name="Alvarado L."/>
            <person name="Arachchi H.M."/>
            <person name="Berlin A.M."/>
            <person name="Chapman S.B."/>
            <person name="Dewar J."/>
            <person name="Goldberg J."/>
            <person name="Griggs A."/>
            <person name="Gujja S."/>
            <person name="Hansen M."/>
            <person name="Howarth C."/>
            <person name="Imamovic A."/>
            <person name="Larimer J."/>
            <person name="McCowan C."/>
            <person name="Murphy C."/>
            <person name="Neiman D."/>
            <person name="Pearson M."/>
            <person name="Priest M."/>
            <person name="Roberts A."/>
            <person name="Saif S."/>
            <person name="Shea T."/>
            <person name="Sisk P."/>
            <person name="Sykes S."/>
            <person name="Wortman J."/>
            <person name="Nusbaum C."/>
            <person name="Birren B."/>
        </authorList>
    </citation>
    <scope>NUCLEOTIDE SEQUENCE [LARGE SCALE GENOMIC DNA]</scope>
    <source>
        <strain evidence="16 17">PRA339</strain>
    </source>
</reference>
<reference evidence="17" key="1">
    <citation type="submission" date="2013-02" db="EMBL/GenBank/DDBJ databases">
        <authorList>
            <consortium name="The Broad Institute Genome Sequencing Platform"/>
            <person name="Cuomo C."/>
            <person name="Becnel J."/>
            <person name="Sanscrainte N."/>
            <person name="Walker B."/>
            <person name="Young S.K."/>
            <person name="Zeng Q."/>
            <person name="Gargeya S."/>
            <person name="Fitzgerald M."/>
            <person name="Haas B."/>
            <person name="Abouelleil A."/>
            <person name="Alvarado L."/>
            <person name="Arachchi H.M."/>
            <person name="Berlin A.M."/>
            <person name="Chapman S.B."/>
            <person name="Dewar J."/>
            <person name="Goldberg J."/>
            <person name="Griggs A."/>
            <person name="Gujja S."/>
            <person name="Hansen M."/>
            <person name="Howarth C."/>
            <person name="Imamovic A."/>
            <person name="Larimer J."/>
            <person name="McCowan C."/>
            <person name="Murphy C."/>
            <person name="Neiman D."/>
            <person name="Pearson M."/>
            <person name="Priest M."/>
            <person name="Roberts A."/>
            <person name="Saif S."/>
            <person name="Shea T."/>
            <person name="Sisk P."/>
            <person name="Sykes S."/>
            <person name="Wortman J."/>
            <person name="Nusbaum C."/>
            <person name="Birren B."/>
        </authorList>
    </citation>
    <scope>NUCLEOTIDE SEQUENCE [LARGE SCALE GENOMIC DNA]</scope>
    <source>
        <strain evidence="17">PRA339</strain>
    </source>
</reference>
<dbReference type="InterPro" id="IPR008271">
    <property type="entry name" value="Ser/Thr_kinase_AS"/>
</dbReference>
<dbReference type="PANTHER" id="PTHR24351">
    <property type="entry name" value="RIBOSOMAL PROTEIN S6 KINASE"/>
    <property type="match status" value="1"/>
</dbReference>
<feature type="domain" description="Protein kinase" evidence="13">
    <location>
        <begin position="385"/>
        <end position="643"/>
    </location>
</feature>
<evidence type="ECO:0000256" key="1">
    <source>
        <dbReference type="ARBA" id="ARBA00005490"/>
    </source>
</evidence>
<dbReference type="SMART" id="SM00220">
    <property type="entry name" value="S_TKc"/>
    <property type="match status" value="1"/>
</dbReference>
<dbReference type="InterPro" id="IPR000719">
    <property type="entry name" value="Prot_kinase_dom"/>
</dbReference>
<name>A0A059F270_9MICR</name>
<evidence type="ECO:0000259" key="14">
    <source>
        <dbReference type="PROSITE" id="PS50081"/>
    </source>
</evidence>
<dbReference type="EMBL" id="KK365147">
    <property type="protein sequence ID" value="KCZ81207.1"/>
    <property type="molecule type" value="Genomic_DNA"/>
</dbReference>
<dbReference type="SUPFAM" id="SSF56112">
    <property type="entry name" value="Protein kinase-like (PK-like)"/>
    <property type="match status" value="1"/>
</dbReference>
<keyword evidence="6" id="KW-0479">Metal-binding</keyword>
<evidence type="ECO:0000256" key="3">
    <source>
        <dbReference type="ARBA" id="ARBA00022527"/>
    </source>
</evidence>
<dbReference type="InterPro" id="IPR002219">
    <property type="entry name" value="PKC_DAG/PE"/>
</dbReference>
<dbReference type="InterPro" id="IPR017441">
    <property type="entry name" value="Protein_kinase_ATP_BS"/>
</dbReference>
<dbReference type="EC" id="2.7.11.13" evidence="2"/>
<dbReference type="VEuPathDB" id="MicrosporidiaDB:H312_01353"/>
<evidence type="ECO:0000256" key="9">
    <source>
        <dbReference type="ARBA" id="ARBA00022777"/>
    </source>
</evidence>
<keyword evidence="17" id="KW-1185">Reference proteome</keyword>
<dbReference type="GO" id="GO:0008270">
    <property type="term" value="F:zinc ion binding"/>
    <property type="evidence" value="ECO:0007669"/>
    <property type="project" value="UniProtKB-KW"/>
</dbReference>
<accession>A0A059F270</accession>
<dbReference type="PROSITE" id="PS51285">
    <property type="entry name" value="AGC_KINASE_CTER"/>
    <property type="match status" value="1"/>
</dbReference>
<dbReference type="Gene3D" id="3.30.60.20">
    <property type="match status" value="2"/>
</dbReference>
<evidence type="ECO:0000259" key="15">
    <source>
        <dbReference type="PROSITE" id="PS51285"/>
    </source>
</evidence>
<dbReference type="PROSITE" id="PS00107">
    <property type="entry name" value="PROTEIN_KINASE_ATP"/>
    <property type="match status" value="1"/>
</dbReference>
<dbReference type="PROSITE" id="PS50081">
    <property type="entry name" value="ZF_DAG_PE_2"/>
    <property type="match status" value="2"/>
</dbReference>
<evidence type="ECO:0000256" key="4">
    <source>
        <dbReference type="ARBA" id="ARBA00022553"/>
    </source>
</evidence>
<dbReference type="STRING" id="1288291.A0A059F270"/>
<keyword evidence="3" id="KW-0723">Serine/threonine-protein kinase</keyword>
<evidence type="ECO:0000256" key="10">
    <source>
        <dbReference type="ARBA" id="ARBA00022833"/>
    </source>
</evidence>
<evidence type="ECO:0000256" key="12">
    <source>
        <dbReference type="PROSITE-ProRule" id="PRU10141"/>
    </source>
</evidence>
<keyword evidence="4" id="KW-0597">Phosphoprotein</keyword>
<organism evidence="16 17">
    <name type="scientific">Anncaliia algerae PRA339</name>
    <dbReference type="NCBI Taxonomy" id="1288291"/>
    <lineage>
        <taxon>Eukaryota</taxon>
        <taxon>Fungi</taxon>
        <taxon>Fungi incertae sedis</taxon>
        <taxon>Microsporidia</taxon>
        <taxon>Tubulinosematoidea</taxon>
        <taxon>Tubulinosematidae</taxon>
        <taxon>Anncaliia</taxon>
    </lineage>
</organism>
<evidence type="ECO:0000256" key="7">
    <source>
        <dbReference type="ARBA" id="ARBA00022741"/>
    </source>
</evidence>
<dbReference type="InterPro" id="IPR011009">
    <property type="entry name" value="Kinase-like_dom_sf"/>
</dbReference>
<proteinExistence type="inferred from homology"/>
<dbReference type="OrthoDB" id="63267at2759"/>
<gene>
    <name evidence="16" type="ORF">H312_01353</name>
</gene>
<feature type="domain" description="Phorbol-ester/DAG-type" evidence="14">
    <location>
        <begin position="243"/>
        <end position="290"/>
    </location>
</feature>
<dbReference type="Gene3D" id="3.30.200.20">
    <property type="entry name" value="Phosphorylase Kinase, domain 1"/>
    <property type="match status" value="1"/>
</dbReference>
<dbReference type="AlphaFoldDB" id="A0A059F270"/>
<keyword evidence="7 12" id="KW-0547">Nucleotide-binding</keyword>
<feature type="domain" description="AGC-kinase C-terminal" evidence="15">
    <location>
        <begin position="644"/>
        <end position="697"/>
    </location>
</feature>
<evidence type="ECO:0000256" key="6">
    <source>
        <dbReference type="ARBA" id="ARBA00022723"/>
    </source>
</evidence>